<keyword evidence="9" id="KW-1185">Reference proteome</keyword>
<dbReference type="Pfam" id="PF01177">
    <property type="entry name" value="Asp_Glu_race"/>
    <property type="match status" value="1"/>
</dbReference>
<comment type="caution">
    <text evidence="8">The sequence shown here is derived from an EMBL/GenBank/DDBJ whole genome shotgun (WGS) entry which is preliminary data.</text>
</comment>
<dbReference type="InterPro" id="IPR018187">
    <property type="entry name" value="Asp/Glu_racemase_AS_1"/>
</dbReference>
<comment type="similarity">
    <text evidence="7">Belongs to the aspartate/glutamate racemases family.</text>
</comment>
<evidence type="ECO:0000256" key="3">
    <source>
        <dbReference type="ARBA" id="ARBA00022960"/>
    </source>
</evidence>
<feature type="binding site" evidence="7">
    <location>
        <begin position="40"/>
        <end position="41"/>
    </location>
    <ligand>
        <name>substrate</name>
    </ligand>
</feature>
<keyword evidence="3 7" id="KW-0133">Cell shape</keyword>
<dbReference type="PROSITE" id="PS00924">
    <property type="entry name" value="ASP_GLU_RACEMASE_2"/>
    <property type="match status" value="1"/>
</dbReference>
<feature type="binding site" evidence="7">
    <location>
        <begin position="8"/>
        <end position="9"/>
    </location>
    <ligand>
        <name>substrate</name>
    </ligand>
</feature>
<protein>
    <recommendedName>
        <fullName evidence="2 7">Glutamate racemase</fullName>
        <ecNumber evidence="2 7">5.1.1.3</ecNumber>
    </recommendedName>
</protein>
<evidence type="ECO:0000256" key="2">
    <source>
        <dbReference type="ARBA" id="ARBA00013090"/>
    </source>
</evidence>
<keyword evidence="6 7" id="KW-0961">Cell wall biogenesis/degradation</keyword>
<comment type="function">
    <text evidence="7">Provides the (R)-glutamate required for cell wall biosynthesis.</text>
</comment>
<dbReference type="InterPro" id="IPR001920">
    <property type="entry name" value="Asp/Glu_race"/>
</dbReference>
<comment type="pathway">
    <text evidence="7">Cell wall biogenesis; peptidoglycan biosynthesis.</text>
</comment>
<feature type="active site" description="Proton donor/acceptor" evidence="7">
    <location>
        <position position="183"/>
    </location>
</feature>
<feature type="active site" description="Proton donor/acceptor" evidence="7">
    <location>
        <position position="72"/>
    </location>
</feature>
<dbReference type="Gene3D" id="3.40.50.1860">
    <property type="match status" value="2"/>
</dbReference>
<dbReference type="HAMAP" id="MF_00258">
    <property type="entry name" value="Glu_racemase"/>
    <property type="match status" value="1"/>
</dbReference>
<dbReference type="Proteomes" id="UP001269375">
    <property type="component" value="Unassembled WGS sequence"/>
</dbReference>
<dbReference type="RefSeq" id="WP_251593705.1">
    <property type="nucleotide sequence ID" value="NZ_JAMLJI010000003.1"/>
</dbReference>
<dbReference type="SUPFAM" id="SSF53681">
    <property type="entry name" value="Aspartate/glutamate racemase"/>
    <property type="match status" value="2"/>
</dbReference>
<evidence type="ECO:0000256" key="4">
    <source>
        <dbReference type="ARBA" id="ARBA00022984"/>
    </source>
</evidence>
<dbReference type="GO" id="GO:0008881">
    <property type="term" value="F:glutamate racemase activity"/>
    <property type="evidence" value="ECO:0007669"/>
    <property type="project" value="UniProtKB-EC"/>
</dbReference>
<keyword evidence="5 7" id="KW-0413">Isomerase</keyword>
<dbReference type="PANTHER" id="PTHR21198">
    <property type="entry name" value="GLUTAMATE RACEMASE"/>
    <property type="match status" value="1"/>
</dbReference>
<dbReference type="PROSITE" id="PS00923">
    <property type="entry name" value="ASP_GLU_RACEMASE_1"/>
    <property type="match status" value="1"/>
</dbReference>
<evidence type="ECO:0000256" key="7">
    <source>
        <dbReference type="HAMAP-Rule" id="MF_00258"/>
    </source>
</evidence>
<organism evidence="8 9">
    <name type="scientific">Larsenimonas suaedae</name>
    <dbReference type="NCBI Taxonomy" id="1851019"/>
    <lineage>
        <taxon>Bacteria</taxon>
        <taxon>Pseudomonadati</taxon>
        <taxon>Pseudomonadota</taxon>
        <taxon>Gammaproteobacteria</taxon>
        <taxon>Oceanospirillales</taxon>
        <taxon>Halomonadaceae</taxon>
        <taxon>Larsenimonas</taxon>
    </lineage>
</organism>
<name>A0ABU1GY25_9GAMM</name>
<sequence length="267" mass="28590">MANILVFDSGMGGWSVLEACRAHVPGQHWHYLCDNAALPYGTKPDAWLTERILAVVGTACAELRIELVIIACNTASTLALEALRARLSVPVIGTVPAIKPAAEQALGKPLALLATSATLSRRYTQTLIERFSSRSIVHPVNGDALVSEAESFMAGDAVSAYTLKAVLAPLQAIEDLHGVVLGCTHFPLLTPQLRLILGDHIIWYDSGAAIARRVEALLPPGPRSDAERVSVYATDAERSTVRAVCRRSGLGPPCALKLSEPCLMFFD</sequence>
<reference evidence="8 9" key="1">
    <citation type="submission" date="2023-04" db="EMBL/GenBank/DDBJ databases">
        <title>A long-awaited taxogenomic arrangement of the family Halomonadaceae.</title>
        <authorList>
            <person name="De La Haba R."/>
            <person name="Chuvochina M."/>
            <person name="Wittouck S."/>
            <person name="Arahal D.R."/>
            <person name="Sanchez-Porro C."/>
            <person name="Hugenholtz P."/>
            <person name="Ventosa A."/>
        </authorList>
    </citation>
    <scope>NUCLEOTIDE SEQUENCE [LARGE SCALE GENOMIC DNA]</scope>
    <source>
        <strain evidence="8 9">DSM 22428</strain>
    </source>
</reference>
<comment type="catalytic activity">
    <reaction evidence="1 7">
        <text>L-glutamate = D-glutamate</text>
        <dbReference type="Rhea" id="RHEA:12813"/>
        <dbReference type="ChEBI" id="CHEBI:29985"/>
        <dbReference type="ChEBI" id="CHEBI:29986"/>
        <dbReference type="EC" id="5.1.1.3"/>
    </reaction>
</comment>
<evidence type="ECO:0000256" key="6">
    <source>
        <dbReference type="ARBA" id="ARBA00023316"/>
    </source>
</evidence>
<evidence type="ECO:0000313" key="9">
    <source>
        <dbReference type="Proteomes" id="UP001269375"/>
    </source>
</evidence>
<evidence type="ECO:0000313" key="8">
    <source>
        <dbReference type="EMBL" id="MDR5896913.1"/>
    </source>
</evidence>
<evidence type="ECO:0000256" key="5">
    <source>
        <dbReference type="ARBA" id="ARBA00023235"/>
    </source>
</evidence>
<dbReference type="InterPro" id="IPR033134">
    <property type="entry name" value="Asp/Glu_racemase_AS_2"/>
</dbReference>
<dbReference type="InterPro" id="IPR004391">
    <property type="entry name" value="Glu_race"/>
</dbReference>
<gene>
    <name evidence="7 8" type="primary">murI</name>
    <name evidence="8" type="ORF">QC825_12625</name>
</gene>
<dbReference type="InterPro" id="IPR015942">
    <property type="entry name" value="Asp/Glu/hydantoin_racemase"/>
</dbReference>
<dbReference type="EC" id="5.1.1.3" evidence="2 7"/>
<feature type="binding site" evidence="7">
    <location>
        <begin position="73"/>
        <end position="74"/>
    </location>
    <ligand>
        <name>substrate</name>
    </ligand>
</feature>
<dbReference type="PANTHER" id="PTHR21198:SF2">
    <property type="entry name" value="GLUTAMATE RACEMASE"/>
    <property type="match status" value="1"/>
</dbReference>
<dbReference type="EMBL" id="JARWAO010000007">
    <property type="protein sequence ID" value="MDR5896913.1"/>
    <property type="molecule type" value="Genomic_DNA"/>
</dbReference>
<evidence type="ECO:0000256" key="1">
    <source>
        <dbReference type="ARBA" id="ARBA00001602"/>
    </source>
</evidence>
<accession>A0ABU1GY25</accession>
<feature type="binding site" evidence="7">
    <location>
        <begin position="184"/>
        <end position="185"/>
    </location>
    <ligand>
        <name>substrate</name>
    </ligand>
</feature>
<dbReference type="NCBIfam" id="TIGR00067">
    <property type="entry name" value="glut_race"/>
    <property type="match status" value="1"/>
</dbReference>
<proteinExistence type="inferred from homology"/>
<keyword evidence="4 7" id="KW-0573">Peptidoglycan synthesis</keyword>